<dbReference type="AlphaFoldDB" id="F8A8R2"/>
<evidence type="ECO:0000256" key="1">
    <source>
        <dbReference type="SAM" id="MobiDB-lite"/>
    </source>
</evidence>
<reference evidence="3 4" key="2">
    <citation type="journal article" date="2012" name="Stand. Genomic Sci.">
        <title>Complete genome sequence of the thermophilic sulfate-reducing ocean bacterium Thermodesulfatator indicus type strain (CIR29812(T)).</title>
        <authorList>
            <person name="Anderson I."/>
            <person name="Saunders E."/>
            <person name="Lapidus A."/>
            <person name="Nolan M."/>
            <person name="Lucas S."/>
            <person name="Tice H."/>
            <person name="Del Rio T.G."/>
            <person name="Cheng J.F."/>
            <person name="Han C."/>
            <person name="Tapia R."/>
            <person name="Goodwin L.A."/>
            <person name="Pitluck S."/>
            <person name="Liolios K."/>
            <person name="Mavromatis K."/>
            <person name="Pagani I."/>
            <person name="Ivanova N."/>
            <person name="Mikhailova N."/>
            <person name="Pati A."/>
            <person name="Chen A."/>
            <person name="Palaniappan K."/>
            <person name="Land M."/>
            <person name="Hauser L."/>
            <person name="Jeffries C.D."/>
            <person name="Chang Y.J."/>
            <person name="Brambilla E.M."/>
            <person name="Rohde M."/>
            <person name="Spring S."/>
            <person name="Goker M."/>
            <person name="Detter J.C."/>
            <person name="Woyke T."/>
            <person name="Bristow J."/>
            <person name="Eisen J.A."/>
            <person name="Markowitz V."/>
            <person name="Hugenholtz P."/>
            <person name="Kyrpides N.C."/>
            <person name="Klenk H.P."/>
        </authorList>
    </citation>
    <scope>NUCLEOTIDE SEQUENCE [LARGE SCALE GENOMIC DNA]</scope>
    <source>
        <strain evidence="4">DSM 15286 / JCM 11887 / CIR29812</strain>
    </source>
</reference>
<keyword evidence="2" id="KW-0812">Transmembrane</keyword>
<dbReference type="GO" id="GO:0090313">
    <property type="term" value="P:regulation of protein targeting to membrane"/>
    <property type="evidence" value="ECO:0007669"/>
    <property type="project" value="TreeGrafter"/>
</dbReference>
<dbReference type="GO" id="GO:0005886">
    <property type="term" value="C:plasma membrane"/>
    <property type="evidence" value="ECO:0007669"/>
    <property type="project" value="TreeGrafter"/>
</dbReference>
<keyword evidence="4" id="KW-1185">Reference proteome</keyword>
<reference evidence="4" key="1">
    <citation type="submission" date="2011-04" db="EMBL/GenBank/DDBJ databases">
        <title>The complete genome of Thermodesulfatator indicus DSM 15286.</title>
        <authorList>
            <person name="Lucas S."/>
            <person name="Copeland A."/>
            <person name="Lapidus A."/>
            <person name="Bruce D."/>
            <person name="Goodwin L."/>
            <person name="Pitluck S."/>
            <person name="Peters L."/>
            <person name="Kyrpides N."/>
            <person name="Mavromatis K."/>
            <person name="Pagani I."/>
            <person name="Ivanova N."/>
            <person name="Saunders L."/>
            <person name="Detter J.C."/>
            <person name="Tapia R."/>
            <person name="Han C."/>
            <person name="Land M."/>
            <person name="Hauser L."/>
            <person name="Markowitz V."/>
            <person name="Cheng J.-F."/>
            <person name="Hugenholtz P."/>
            <person name="Woyke T."/>
            <person name="Wu D."/>
            <person name="Spring S."/>
            <person name="Schroeder M."/>
            <person name="Brambilla E."/>
            <person name="Klenk H.-P."/>
            <person name="Eisen J.A."/>
        </authorList>
    </citation>
    <scope>NUCLEOTIDE SEQUENCE [LARGE SCALE GENOMIC DNA]</scope>
    <source>
        <strain evidence="4">DSM 15286 / JCM 11887 / CIR29812</strain>
    </source>
</reference>
<organism evidence="3 4">
    <name type="scientific">Thermodesulfatator indicus (strain DSM 15286 / JCM 11887 / CIR29812)</name>
    <dbReference type="NCBI Taxonomy" id="667014"/>
    <lineage>
        <taxon>Bacteria</taxon>
        <taxon>Pseudomonadati</taxon>
        <taxon>Thermodesulfobacteriota</taxon>
        <taxon>Thermodesulfobacteria</taxon>
        <taxon>Thermodesulfobacteriales</taxon>
        <taxon>Thermodesulfatatoraceae</taxon>
        <taxon>Thermodesulfatator</taxon>
    </lineage>
</organism>
<feature type="region of interest" description="Disordered" evidence="1">
    <location>
        <begin position="380"/>
        <end position="400"/>
    </location>
</feature>
<sequence>MGKLSKILGAILALILVVIVVLYFVASRYLTPERIKAFIVPPLEEATGLKVSIGEIKRAVFFGVKVTQVNFADPQVQKNVISAEELRLSLKLSPLLKRKLVVSEVAFIHPKILIIREPDGSINLVKYFSAKETTKPQEAPPAKKEPGKLALIFQSIKIENAKINFIDLKKELPPAEGKFSLNGGLKLEGTSLAFFGKGHLNLTVEKYPLIENLQFKALVKGKENQIIFEGGKVLKGKVEGKVLLAEDTLKGLIKLSKASFKEGENLAKVLRPYFFPEAELPELDGHFNVEISLAGKTANPLIAVSLYPKPLKIKQGPYEIITEGLIRATRTEVSPKIDVAINGEKLNVSGKISLKEALPKVDLLISTKKLDLKALIPKGEKETPSKEASKEQTPSKAGKASLAIPITGKIRFQGDEVCYQVCAKDTKAEIVLTKERIDLKTFNFLLAGALAQLNGTVTDLSKTPKIKFAYSIAGADLPALVQNFLPKSTYFASGKVWTEGSFSARGLEAETIKKSLTGQGNARFMQIGFKENPITILVAQILKIDELKSPSFEQGKLKYSIVNGWVNVKGNFSREGLLINLAGKIGLDGQLNLTPKLLLTGKYASIFVRSFPGASLFRGPNGYEIPLTISGTIESPKVSLKEVEEKVKEKVKEKAIKEIFKLLGQ</sequence>
<name>F8A8R2_THEID</name>
<protein>
    <submittedName>
        <fullName evidence="3">AsmA family protein</fullName>
    </submittedName>
</protein>
<dbReference type="InterPro" id="IPR008023">
    <property type="entry name" value="DUF748"/>
</dbReference>
<dbReference type="Proteomes" id="UP000006793">
    <property type="component" value="Chromosome"/>
</dbReference>
<dbReference type="PANTHER" id="PTHR30441">
    <property type="entry name" value="DUF748 DOMAIN-CONTAINING PROTEIN"/>
    <property type="match status" value="1"/>
</dbReference>
<evidence type="ECO:0000313" key="4">
    <source>
        <dbReference type="Proteomes" id="UP000006793"/>
    </source>
</evidence>
<feature type="transmembrane region" description="Helical" evidence="2">
    <location>
        <begin position="7"/>
        <end position="26"/>
    </location>
</feature>
<dbReference type="InParanoid" id="F8A8R2"/>
<dbReference type="PANTHER" id="PTHR30441:SF8">
    <property type="entry name" value="DUF748 DOMAIN-CONTAINING PROTEIN"/>
    <property type="match status" value="1"/>
</dbReference>
<gene>
    <name evidence="3" type="ordered locus">Thein_1017</name>
</gene>
<keyword evidence="2" id="KW-0472">Membrane</keyword>
<dbReference type="Pfam" id="PF05359">
    <property type="entry name" value="DUF748"/>
    <property type="match status" value="1"/>
</dbReference>
<keyword evidence="2" id="KW-1133">Transmembrane helix</keyword>
<dbReference type="PaxDb" id="667014-Thein_1017"/>
<dbReference type="KEGG" id="tid:Thein_1017"/>
<dbReference type="eggNOG" id="COG2982">
    <property type="taxonomic scope" value="Bacteria"/>
</dbReference>
<dbReference type="RefSeq" id="WP_013907631.1">
    <property type="nucleotide sequence ID" value="NC_015681.1"/>
</dbReference>
<feature type="compositionally biased region" description="Basic and acidic residues" evidence="1">
    <location>
        <begin position="380"/>
        <end position="390"/>
    </location>
</feature>
<dbReference type="InterPro" id="IPR052894">
    <property type="entry name" value="AsmA-related"/>
</dbReference>
<accession>F8A8R2</accession>
<evidence type="ECO:0000256" key="2">
    <source>
        <dbReference type="SAM" id="Phobius"/>
    </source>
</evidence>
<proteinExistence type="predicted"/>
<dbReference type="HOGENOM" id="CLU_412737_0_0_0"/>
<evidence type="ECO:0000313" key="3">
    <source>
        <dbReference type="EMBL" id="AEH44889.1"/>
    </source>
</evidence>
<dbReference type="EMBL" id="CP002683">
    <property type="protein sequence ID" value="AEH44889.1"/>
    <property type="molecule type" value="Genomic_DNA"/>
</dbReference>
<dbReference type="STRING" id="667014.Thein_1017"/>